<dbReference type="InterPro" id="IPR002885">
    <property type="entry name" value="PPR_rpt"/>
</dbReference>
<dbReference type="EMBL" id="RXIC02000024">
    <property type="protein sequence ID" value="KAB1210544.1"/>
    <property type="molecule type" value="Genomic_DNA"/>
</dbReference>
<evidence type="ECO:0000256" key="1">
    <source>
        <dbReference type="ARBA" id="ARBA00022737"/>
    </source>
</evidence>
<dbReference type="PANTHER" id="PTHR47926:SF346">
    <property type="entry name" value="PENTATRICOPEPTIDE REPEAT-CONTAINING PROTEIN"/>
    <property type="match status" value="1"/>
</dbReference>
<dbReference type="PROSITE" id="PS51375">
    <property type="entry name" value="PPR"/>
    <property type="match status" value="1"/>
</dbReference>
<dbReference type="PANTHER" id="PTHR47926">
    <property type="entry name" value="PENTATRICOPEPTIDE REPEAT-CONTAINING PROTEIN"/>
    <property type="match status" value="1"/>
</dbReference>
<reference evidence="3 4" key="1">
    <citation type="journal article" date="2019" name="Plant Biotechnol. J.">
        <title>The red bayberry genome and genetic basis of sex determination.</title>
        <authorList>
            <person name="Jia H.M."/>
            <person name="Jia H.J."/>
            <person name="Cai Q.L."/>
            <person name="Wang Y."/>
            <person name="Zhao H.B."/>
            <person name="Yang W.F."/>
            <person name="Wang G.Y."/>
            <person name="Li Y.H."/>
            <person name="Zhan D.L."/>
            <person name="Shen Y.T."/>
            <person name="Niu Q.F."/>
            <person name="Chang L."/>
            <person name="Qiu J."/>
            <person name="Zhao L."/>
            <person name="Xie H.B."/>
            <person name="Fu W.Y."/>
            <person name="Jin J."/>
            <person name="Li X.W."/>
            <person name="Jiao Y."/>
            <person name="Zhou C.C."/>
            <person name="Tu T."/>
            <person name="Chai C.Y."/>
            <person name="Gao J.L."/>
            <person name="Fan L.J."/>
            <person name="van de Weg E."/>
            <person name="Wang J.Y."/>
            <person name="Gao Z.S."/>
        </authorList>
    </citation>
    <scope>NUCLEOTIDE SEQUENCE [LARGE SCALE GENOMIC DNA]</scope>
    <source>
        <tissue evidence="3">Leaves</tissue>
    </source>
</reference>
<gene>
    <name evidence="3" type="ORF">CJ030_MR6G010840</name>
</gene>
<proteinExistence type="predicted"/>
<organism evidence="3 4">
    <name type="scientific">Morella rubra</name>
    <name type="common">Chinese bayberry</name>
    <dbReference type="NCBI Taxonomy" id="262757"/>
    <lineage>
        <taxon>Eukaryota</taxon>
        <taxon>Viridiplantae</taxon>
        <taxon>Streptophyta</taxon>
        <taxon>Embryophyta</taxon>
        <taxon>Tracheophyta</taxon>
        <taxon>Spermatophyta</taxon>
        <taxon>Magnoliopsida</taxon>
        <taxon>eudicotyledons</taxon>
        <taxon>Gunneridae</taxon>
        <taxon>Pentapetalae</taxon>
        <taxon>rosids</taxon>
        <taxon>fabids</taxon>
        <taxon>Fagales</taxon>
        <taxon>Myricaceae</taxon>
        <taxon>Morella</taxon>
    </lineage>
</organism>
<dbReference type="InterPro" id="IPR011990">
    <property type="entry name" value="TPR-like_helical_dom_sf"/>
</dbReference>
<evidence type="ECO:0008006" key="5">
    <source>
        <dbReference type="Google" id="ProtNLM"/>
    </source>
</evidence>
<keyword evidence="4" id="KW-1185">Reference proteome</keyword>
<feature type="repeat" description="PPR" evidence="2">
    <location>
        <begin position="15"/>
        <end position="49"/>
    </location>
</feature>
<evidence type="ECO:0000256" key="2">
    <source>
        <dbReference type="PROSITE-ProRule" id="PRU00708"/>
    </source>
</evidence>
<name>A0A6A1VCR6_9ROSI</name>
<evidence type="ECO:0000313" key="4">
    <source>
        <dbReference type="Proteomes" id="UP000516437"/>
    </source>
</evidence>
<dbReference type="Proteomes" id="UP000516437">
    <property type="component" value="Chromosome 6"/>
</dbReference>
<evidence type="ECO:0000313" key="3">
    <source>
        <dbReference type="EMBL" id="KAB1210544.1"/>
    </source>
</evidence>
<protein>
    <recommendedName>
        <fullName evidence="5">Pentatricopeptide repeat-containing protein</fullName>
    </recommendedName>
</protein>
<sequence>MKSIETLFKLMPGRDIISWNSLITGFAQNGFGKKSLCVFQRMLEAKMKPNSVTFLGVLTACNHTGLVSKGMRIIDPMQRDYDVNPIPDHYAILIDLLGRKKQT</sequence>
<dbReference type="NCBIfam" id="TIGR00756">
    <property type="entry name" value="PPR"/>
    <property type="match status" value="1"/>
</dbReference>
<dbReference type="Gene3D" id="1.25.40.10">
    <property type="entry name" value="Tetratricopeptide repeat domain"/>
    <property type="match status" value="1"/>
</dbReference>
<dbReference type="GO" id="GO:0003723">
    <property type="term" value="F:RNA binding"/>
    <property type="evidence" value="ECO:0007669"/>
    <property type="project" value="InterPro"/>
</dbReference>
<dbReference type="GO" id="GO:0009451">
    <property type="term" value="P:RNA modification"/>
    <property type="evidence" value="ECO:0007669"/>
    <property type="project" value="InterPro"/>
</dbReference>
<comment type="caution">
    <text evidence="3">The sequence shown here is derived from an EMBL/GenBank/DDBJ whole genome shotgun (WGS) entry which is preliminary data.</text>
</comment>
<dbReference type="InterPro" id="IPR046960">
    <property type="entry name" value="PPR_At4g14850-like_plant"/>
</dbReference>
<accession>A0A6A1VCR6</accession>
<dbReference type="AlphaFoldDB" id="A0A6A1VCR6"/>
<dbReference type="OrthoDB" id="185373at2759"/>
<dbReference type="Pfam" id="PF13041">
    <property type="entry name" value="PPR_2"/>
    <property type="match status" value="1"/>
</dbReference>
<keyword evidence="1" id="KW-0677">Repeat</keyword>